<reference evidence="4 7" key="2">
    <citation type="submission" date="2018-08" db="EMBL/GenBank/DDBJ databases">
        <title>A genome reference for cultivated species of the human gut microbiota.</title>
        <authorList>
            <person name="Zou Y."/>
            <person name="Xue W."/>
            <person name="Luo G."/>
        </authorList>
    </citation>
    <scope>NUCLEOTIDE SEQUENCE [LARGE SCALE GENOMIC DNA]</scope>
    <source>
        <strain evidence="4 7">AM26-26AC</strain>
    </source>
</reference>
<reference evidence="5 6" key="1">
    <citation type="submission" date="2018-06" db="EMBL/GenBank/DDBJ databases">
        <authorList>
            <consortium name="Pathogen Informatics"/>
            <person name="Doyle S."/>
        </authorList>
    </citation>
    <scope>NUCLEOTIDE SEQUENCE [LARGE SCALE GENOMIC DNA]</scope>
    <source>
        <strain evidence="5 6">NCTC11155</strain>
    </source>
</reference>
<dbReference type="Proteomes" id="UP000283538">
    <property type="component" value="Unassembled WGS sequence"/>
</dbReference>
<evidence type="ECO:0000313" key="7">
    <source>
        <dbReference type="Proteomes" id="UP000283538"/>
    </source>
</evidence>
<dbReference type="Proteomes" id="UP000254424">
    <property type="component" value="Unassembled WGS sequence"/>
</dbReference>
<sequence length="95" mass="11017">MEIEKLMCHHSATKERINFGTAILFLIFFISLVIRREEWPTVRRLPPFGMRATMVWYSCYQTVVLERSPEGIALRKRDGKVLAVGEAEEIIACVF</sequence>
<keyword evidence="1" id="KW-1133">Transmembrane helix</keyword>
<evidence type="ECO:0000256" key="1">
    <source>
        <dbReference type="SAM" id="Phobius"/>
    </source>
</evidence>
<dbReference type="EMBL" id="QSLA01000006">
    <property type="protein sequence ID" value="RHF09543.1"/>
    <property type="molecule type" value="Genomic_DNA"/>
</dbReference>
<dbReference type="Proteomes" id="UP000520291">
    <property type="component" value="Unassembled WGS sequence"/>
</dbReference>
<dbReference type="EMBL" id="UFSX01000002">
    <property type="protein sequence ID" value="SUV42824.1"/>
    <property type="molecule type" value="Genomic_DNA"/>
</dbReference>
<reference evidence="3" key="4">
    <citation type="journal article" date="2021" name="PLoS Genet.">
        <title>Mobile Type VI secretion system loci of the gut Bacteroidales display extensive intra-ecosystem transfer, multi-species spread and geographical clustering.</title>
        <authorList>
            <person name="Garcia-Bayona L."/>
            <person name="Coyne M.J."/>
            <person name="Comstock L.E."/>
        </authorList>
    </citation>
    <scope>NUCLEOTIDE SEQUENCE</scope>
    <source>
        <strain evidence="3">CL11T00C20</strain>
    </source>
</reference>
<dbReference type="Proteomes" id="UP000679226">
    <property type="component" value="Chromosome"/>
</dbReference>
<organism evidence="5 6">
    <name type="scientific">Bacteroides eggerthii</name>
    <dbReference type="NCBI Taxonomy" id="28111"/>
    <lineage>
        <taxon>Bacteria</taxon>
        <taxon>Pseudomonadati</taxon>
        <taxon>Bacteroidota</taxon>
        <taxon>Bacteroidia</taxon>
        <taxon>Bacteroidales</taxon>
        <taxon>Bacteroidaceae</taxon>
        <taxon>Bacteroides</taxon>
    </lineage>
</organism>
<evidence type="ECO:0000313" key="4">
    <source>
        <dbReference type="EMBL" id="RHF09543.1"/>
    </source>
</evidence>
<dbReference type="KEGG" id="beg:INE88_01290"/>
<name>A0A380Z8Z5_9BACE</name>
<evidence type="ECO:0000313" key="8">
    <source>
        <dbReference type="Proteomes" id="UP000520291"/>
    </source>
</evidence>
<keyword evidence="1" id="KW-0472">Membrane</keyword>
<evidence type="ECO:0000313" key="6">
    <source>
        <dbReference type="Proteomes" id="UP000254424"/>
    </source>
</evidence>
<dbReference type="EMBL" id="JABAGL010000033">
    <property type="protein sequence ID" value="NME87836.1"/>
    <property type="molecule type" value="Genomic_DNA"/>
</dbReference>
<evidence type="ECO:0000313" key="5">
    <source>
        <dbReference type="EMBL" id="SUV42824.1"/>
    </source>
</evidence>
<dbReference type="AlphaFoldDB" id="A0A380Z8Z5"/>
<accession>A0A380Z8Z5</accession>
<dbReference type="EMBL" id="CP072227">
    <property type="protein sequence ID" value="QUT44497.1"/>
    <property type="molecule type" value="Genomic_DNA"/>
</dbReference>
<keyword evidence="1" id="KW-0812">Transmembrane</keyword>
<feature type="transmembrane region" description="Helical" evidence="1">
    <location>
        <begin position="17"/>
        <end position="34"/>
    </location>
</feature>
<protein>
    <submittedName>
        <fullName evidence="5">Uncharacterized protein</fullName>
    </submittedName>
</protein>
<evidence type="ECO:0000313" key="3">
    <source>
        <dbReference type="EMBL" id="QUT44497.1"/>
    </source>
</evidence>
<dbReference type="STRING" id="483216.BACEGG_00013"/>
<reference evidence="2 8" key="3">
    <citation type="submission" date="2020-04" db="EMBL/GenBank/DDBJ databases">
        <authorList>
            <person name="Hitch T.C.A."/>
            <person name="Wylensek D."/>
            <person name="Clavel T."/>
        </authorList>
    </citation>
    <scope>NUCLEOTIDE SEQUENCE [LARGE SCALE GENOMIC DNA]</scope>
    <source>
        <strain evidence="2 8">WCA3-601-WT-5E</strain>
    </source>
</reference>
<proteinExistence type="predicted"/>
<evidence type="ECO:0000313" key="2">
    <source>
        <dbReference type="EMBL" id="NME87836.1"/>
    </source>
</evidence>
<gene>
    <name evidence="4" type="ORF">DW701_06710</name>
    <name evidence="2" type="ORF">HF841_17770</name>
    <name evidence="3" type="ORF">INE88_01290</name>
    <name evidence="5" type="ORF">NCTC11155_02200</name>
</gene>